<keyword evidence="4" id="KW-1185">Reference proteome</keyword>
<dbReference type="EMBL" id="JAQQWP010000004">
    <property type="protein sequence ID" value="KAK8121483.1"/>
    <property type="molecule type" value="Genomic_DNA"/>
</dbReference>
<evidence type="ECO:0000313" key="4">
    <source>
        <dbReference type="Proteomes" id="UP001392437"/>
    </source>
</evidence>
<evidence type="ECO:0000256" key="1">
    <source>
        <dbReference type="SAM" id="MobiDB-lite"/>
    </source>
</evidence>
<feature type="domain" description="2EXR" evidence="2">
    <location>
        <begin position="7"/>
        <end position="83"/>
    </location>
</feature>
<evidence type="ECO:0000313" key="3">
    <source>
        <dbReference type="EMBL" id="KAK8121483.1"/>
    </source>
</evidence>
<evidence type="ECO:0000259" key="2">
    <source>
        <dbReference type="Pfam" id="PF20150"/>
    </source>
</evidence>
<accession>A0AAW0R2M4</accession>
<dbReference type="PANTHER" id="PTHR35910">
    <property type="entry name" value="2EXR DOMAIN-CONTAINING PROTEIN"/>
    <property type="match status" value="1"/>
</dbReference>
<organism evidence="3 4">
    <name type="scientific">Apiospora kogelbergensis</name>
    <dbReference type="NCBI Taxonomy" id="1337665"/>
    <lineage>
        <taxon>Eukaryota</taxon>
        <taxon>Fungi</taxon>
        <taxon>Dikarya</taxon>
        <taxon>Ascomycota</taxon>
        <taxon>Pezizomycotina</taxon>
        <taxon>Sordariomycetes</taxon>
        <taxon>Xylariomycetidae</taxon>
        <taxon>Amphisphaeriales</taxon>
        <taxon>Apiosporaceae</taxon>
        <taxon>Apiospora</taxon>
    </lineage>
</organism>
<dbReference type="AlphaFoldDB" id="A0AAW0R2M4"/>
<dbReference type="Proteomes" id="UP001392437">
    <property type="component" value="Unassembled WGS sequence"/>
</dbReference>
<sequence length="247" mass="27701">MRAFDIQRLPLEIQEEVWSWALPAARVLWLVRAHDNTWRWCASHEPVPILMHVAARPRHVCLRFYQRLGTSAPLFIDYERDIVLMHTLGPKPTQSYILGTAHTTGLQVESVRHLGLVEAGWHVRIMQLSVSHFAKLQSLTIFMSDRIGRSFEFLDAEATEGGEAVQVIKNYLAYSHWLRSGGGSYASCYSAVWAAMNKMAVRCARPTGRLPICSEGASGEGSRGRQQQTRRIEVRTNMDGGSPGALA</sequence>
<feature type="region of interest" description="Disordered" evidence="1">
    <location>
        <begin position="214"/>
        <end position="247"/>
    </location>
</feature>
<name>A0AAW0R2M4_9PEZI</name>
<proteinExistence type="predicted"/>
<protein>
    <recommendedName>
        <fullName evidence="2">2EXR domain-containing protein</fullName>
    </recommendedName>
</protein>
<gene>
    <name evidence="3" type="ORF">PG999_005603</name>
</gene>
<reference evidence="3 4" key="1">
    <citation type="submission" date="2023-01" db="EMBL/GenBank/DDBJ databases">
        <title>Analysis of 21 Apiospora genomes using comparative genomics revels a genus with tremendous synthesis potential of carbohydrate active enzymes and secondary metabolites.</title>
        <authorList>
            <person name="Sorensen T."/>
        </authorList>
    </citation>
    <scope>NUCLEOTIDE SEQUENCE [LARGE SCALE GENOMIC DNA]</scope>
    <source>
        <strain evidence="3 4">CBS 117206</strain>
    </source>
</reference>
<dbReference type="Pfam" id="PF20150">
    <property type="entry name" value="2EXR"/>
    <property type="match status" value="1"/>
</dbReference>
<comment type="caution">
    <text evidence="3">The sequence shown here is derived from an EMBL/GenBank/DDBJ whole genome shotgun (WGS) entry which is preliminary data.</text>
</comment>
<dbReference type="InterPro" id="IPR045518">
    <property type="entry name" value="2EXR"/>
</dbReference>
<dbReference type="PANTHER" id="PTHR35910:SF6">
    <property type="entry name" value="2EXR DOMAIN-CONTAINING PROTEIN"/>
    <property type="match status" value="1"/>
</dbReference>